<gene>
    <name evidence="1" type="ORF">SAMN05877842_11278</name>
</gene>
<evidence type="ECO:0000313" key="1">
    <source>
        <dbReference type="EMBL" id="SOC42414.1"/>
    </source>
</evidence>
<protein>
    <recommendedName>
        <fullName evidence="3">Uracil DNA glycosylase superfamily protein</fullName>
    </recommendedName>
</protein>
<dbReference type="EMBL" id="OBQC01000012">
    <property type="protein sequence ID" value="SOC42414.1"/>
    <property type="molecule type" value="Genomic_DNA"/>
</dbReference>
<dbReference type="RefSeq" id="WP_097150427.1">
    <property type="nucleotide sequence ID" value="NZ_OBQC01000012.1"/>
</dbReference>
<dbReference type="OrthoDB" id="2733915at2"/>
<evidence type="ECO:0000313" key="2">
    <source>
        <dbReference type="Proteomes" id="UP000219252"/>
    </source>
</evidence>
<name>A0A285UKH0_9BACL</name>
<evidence type="ECO:0008006" key="3">
    <source>
        <dbReference type="Google" id="ProtNLM"/>
    </source>
</evidence>
<accession>A0A285UKH0</accession>
<dbReference type="AlphaFoldDB" id="A0A285UKH0"/>
<dbReference type="Proteomes" id="UP000219252">
    <property type="component" value="Unassembled WGS sequence"/>
</dbReference>
<keyword evidence="2" id="KW-1185">Reference proteome</keyword>
<sequence>MTVSAGFYKKIEQWVVDSKEQKIAFQPFQANGNPYKSNIFIIGATPEPFLQIDLDDLDIFAESLVSSNEFQELFSEEIKTASREYKGCLNFMKWMKTNYGENVLLSYLNCLYVEDSRQFKEMKKQNNHLYHLYERGLAILQELLNEFAPKVVIVQGATNWKQFLELYGEQLTVVADLNQSVQQLETQGVLAKLTLENGEIVNILACRSLGNFGKTGTSFSVLKQTINDLLS</sequence>
<organism evidence="1 2">
    <name type="scientific">Ureibacillus acetophenoni</name>
    <dbReference type="NCBI Taxonomy" id="614649"/>
    <lineage>
        <taxon>Bacteria</taxon>
        <taxon>Bacillati</taxon>
        <taxon>Bacillota</taxon>
        <taxon>Bacilli</taxon>
        <taxon>Bacillales</taxon>
        <taxon>Caryophanaceae</taxon>
        <taxon>Ureibacillus</taxon>
    </lineage>
</organism>
<reference evidence="2" key="1">
    <citation type="submission" date="2017-08" db="EMBL/GenBank/DDBJ databases">
        <authorList>
            <person name="Varghese N."/>
            <person name="Submissions S."/>
        </authorList>
    </citation>
    <scope>NUCLEOTIDE SEQUENCE [LARGE SCALE GENOMIC DNA]</scope>
    <source>
        <strain evidence="2">JC23</strain>
    </source>
</reference>
<proteinExistence type="predicted"/>